<accession>X1KS79</accession>
<sequence length="64" mass="7361">MRNIHKQGLSSKILKEFPDFGHSAGQGYNEKGRPREYIQHDVQGTRKVRGQKGLPTIEGKWELK</sequence>
<evidence type="ECO:0000313" key="2">
    <source>
        <dbReference type="EMBL" id="GAH84873.1"/>
    </source>
</evidence>
<feature type="region of interest" description="Disordered" evidence="1">
    <location>
        <begin position="42"/>
        <end position="64"/>
    </location>
</feature>
<organism evidence="2">
    <name type="scientific">marine sediment metagenome</name>
    <dbReference type="NCBI Taxonomy" id="412755"/>
    <lineage>
        <taxon>unclassified sequences</taxon>
        <taxon>metagenomes</taxon>
        <taxon>ecological metagenomes</taxon>
    </lineage>
</organism>
<gene>
    <name evidence="2" type="ORF">S03H2_66948</name>
</gene>
<name>X1KS79_9ZZZZ</name>
<dbReference type="AlphaFoldDB" id="X1KS79"/>
<dbReference type="EMBL" id="BARU01043766">
    <property type="protein sequence ID" value="GAH84873.1"/>
    <property type="molecule type" value="Genomic_DNA"/>
</dbReference>
<protein>
    <submittedName>
        <fullName evidence="2">Uncharacterized protein</fullName>
    </submittedName>
</protein>
<reference evidence="2" key="1">
    <citation type="journal article" date="2014" name="Front. Microbiol.">
        <title>High frequency of phylogenetically diverse reductive dehalogenase-homologous genes in deep subseafloor sedimentary metagenomes.</title>
        <authorList>
            <person name="Kawai M."/>
            <person name="Futagami T."/>
            <person name="Toyoda A."/>
            <person name="Takaki Y."/>
            <person name="Nishi S."/>
            <person name="Hori S."/>
            <person name="Arai W."/>
            <person name="Tsubouchi T."/>
            <person name="Morono Y."/>
            <person name="Uchiyama I."/>
            <person name="Ito T."/>
            <person name="Fujiyama A."/>
            <person name="Inagaki F."/>
            <person name="Takami H."/>
        </authorList>
    </citation>
    <scope>NUCLEOTIDE SEQUENCE</scope>
    <source>
        <strain evidence="2">Expedition CK06-06</strain>
    </source>
</reference>
<proteinExistence type="predicted"/>
<comment type="caution">
    <text evidence="2">The sequence shown here is derived from an EMBL/GenBank/DDBJ whole genome shotgun (WGS) entry which is preliminary data.</text>
</comment>
<evidence type="ECO:0000256" key="1">
    <source>
        <dbReference type="SAM" id="MobiDB-lite"/>
    </source>
</evidence>